<keyword evidence="1" id="KW-1133">Transmembrane helix</keyword>
<name>A0A0F9UVH5_9ZZZZ</name>
<evidence type="ECO:0000256" key="1">
    <source>
        <dbReference type="SAM" id="Phobius"/>
    </source>
</evidence>
<feature type="transmembrane region" description="Helical" evidence="1">
    <location>
        <begin position="81"/>
        <end position="104"/>
    </location>
</feature>
<dbReference type="EMBL" id="LAZR01000795">
    <property type="protein sequence ID" value="KKN57643.1"/>
    <property type="molecule type" value="Genomic_DNA"/>
</dbReference>
<keyword evidence="1" id="KW-0472">Membrane</keyword>
<dbReference type="AlphaFoldDB" id="A0A0F9UVH5"/>
<accession>A0A0F9UVH5</accession>
<comment type="caution">
    <text evidence="2">The sequence shown here is derived from an EMBL/GenBank/DDBJ whole genome shotgun (WGS) entry which is preliminary data.</text>
</comment>
<gene>
    <name evidence="2" type="ORF">LCGC14_0560150</name>
</gene>
<organism evidence="2">
    <name type="scientific">marine sediment metagenome</name>
    <dbReference type="NCBI Taxonomy" id="412755"/>
    <lineage>
        <taxon>unclassified sequences</taxon>
        <taxon>metagenomes</taxon>
        <taxon>ecological metagenomes</taxon>
    </lineage>
</organism>
<evidence type="ECO:0000313" key="2">
    <source>
        <dbReference type="EMBL" id="KKN57643.1"/>
    </source>
</evidence>
<sequence>MVENENSEGMKKKICLYCDEEIYYKDGSASYIDNYGRGIFCVLCGAFIEVPEVYIKSVKTSVSRSKSRYAYKRRKGRMIRVVMIILVVILIIPISYLLIPYVGFEFEDTSRKESTFQLISNETGYDMSAEVRMSIWERKVNVKFEDEDDYNNHSSYQLLVYSEFPVNIMIDLRSFDYLEVEINTNDYPNYTHYYYVIYGGINYNYVFWVKYIGNGELSEETFN</sequence>
<proteinExistence type="predicted"/>
<keyword evidence="1" id="KW-0812">Transmembrane</keyword>
<protein>
    <submittedName>
        <fullName evidence="2">Uncharacterized protein</fullName>
    </submittedName>
</protein>
<reference evidence="2" key="1">
    <citation type="journal article" date="2015" name="Nature">
        <title>Complex archaea that bridge the gap between prokaryotes and eukaryotes.</title>
        <authorList>
            <person name="Spang A."/>
            <person name="Saw J.H."/>
            <person name="Jorgensen S.L."/>
            <person name="Zaremba-Niedzwiedzka K."/>
            <person name="Martijn J."/>
            <person name="Lind A.E."/>
            <person name="van Eijk R."/>
            <person name="Schleper C."/>
            <person name="Guy L."/>
            <person name="Ettema T.J."/>
        </authorList>
    </citation>
    <scope>NUCLEOTIDE SEQUENCE</scope>
</reference>